<proteinExistence type="predicted"/>
<accession>A0A2W5R6F4</accession>
<evidence type="ECO:0000256" key="1">
    <source>
        <dbReference type="SAM" id="SignalP"/>
    </source>
</evidence>
<gene>
    <name evidence="2" type="ORF">DI549_04850</name>
</gene>
<name>A0A2W5R6F4_ANCNO</name>
<evidence type="ECO:0000313" key="3">
    <source>
        <dbReference type="Proteomes" id="UP000248887"/>
    </source>
</evidence>
<protein>
    <submittedName>
        <fullName evidence="2">Carbohydrate-binding family V/XII</fullName>
    </submittedName>
</protein>
<sequence>MALRSVSIAALLAVATLAASPVLAQQPAPAPAQAAPAPGSAIPPALAWPRSFDVGDKLLQIYQPLVETWDGDQLTGRAAIAIGPKPAGANAPAGAPTYGIARFTARVAVDKPAKLAQLSNIVITKVDVPTDPTQDTALLSALQGHIPPEGITFALDHLLTSYAASKELTKEMTQPVDNTPPRIIFADKPTLLVLIAGTPVAKPIDGVAGFQRVINTRPLILVDTAGGYHLQAAGTWYEAKAIEGPWTVTATPNPSLEAAGSTANYEEQAASLLPASGQKPKVPPAIVVSTSPAELVITDGAAQMVPVNGTALLRVGNSDHAIILDPTSNQYYVLISGRWFRGPGFAGPWAFVPGTSLPADFKKIAPTDPVANALVAVPGTPQAKEAAIAATIPQTATISRNTQLTIQYDGGEPKWEPIKGTILSYAINTRTPVIQLDATRFYALVQGAWFVSSTPKGPWYVTATVPAAIYTIPTSSPLHYVTYVRVYASTADAVTVGYTPGYLGVVVAPGGTVVYGTGYDCTGYIGTYWYGCPASYGYNAAFGWTDGFAFGFAAGYPWGAWGPAWGPYWGPGPWGGPWAGVNVNQTNIYGQWGNYATFNHAYGYNPVTGNEWAGRGFDGMTANGTAFQGRSGAAFNPWTGNYAGGREGSFFNPATGAEGAARAGAVGNAYTGNFAAGRQSEAYNPTTGIGHASETGVTDTNGHMSVDSRGVAGNAKTGNAVAWNNGNVYTDHDGSIHQYDANNGWQRQTIDGWQRDTDAAQTERLDQQRTFQSYGDQRVDSFAREGGYSGFDRAYSDNFGGARDFGGGMGGGFGGGHFGGGFGGGFRR</sequence>
<keyword evidence="1" id="KW-0732">Signal</keyword>
<organism evidence="2 3">
    <name type="scientific">Ancylobacter novellus</name>
    <name type="common">Thiobacillus novellus</name>
    <dbReference type="NCBI Taxonomy" id="921"/>
    <lineage>
        <taxon>Bacteria</taxon>
        <taxon>Pseudomonadati</taxon>
        <taxon>Pseudomonadota</taxon>
        <taxon>Alphaproteobacteria</taxon>
        <taxon>Hyphomicrobiales</taxon>
        <taxon>Xanthobacteraceae</taxon>
        <taxon>Ancylobacter</taxon>
    </lineage>
</organism>
<dbReference type="EMBL" id="QFQD01000010">
    <property type="protein sequence ID" value="PZQ84374.1"/>
    <property type="molecule type" value="Genomic_DNA"/>
</dbReference>
<comment type="caution">
    <text evidence="2">The sequence shown here is derived from an EMBL/GenBank/DDBJ whole genome shotgun (WGS) entry which is preliminary data.</text>
</comment>
<reference evidence="2 3" key="1">
    <citation type="submission" date="2017-08" db="EMBL/GenBank/DDBJ databases">
        <title>Infants hospitalized years apart are colonized by the same room-sourced microbial strains.</title>
        <authorList>
            <person name="Brooks B."/>
            <person name="Olm M.R."/>
            <person name="Firek B.A."/>
            <person name="Baker R."/>
            <person name="Thomas B.C."/>
            <person name="Morowitz M.J."/>
            <person name="Banfield J.F."/>
        </authorList>
    </citation>
    <scope>NUCLEOTIDE SEQUENCE [LARGE SCALE GENOMIC DNA]</scope>
    <source>
        <strain evidence="2">S2_005_001_R2_27</strain>
    </source>
</reference>
<feature type="signal peptide" evidence="1">
    <location>
        <begin position="1"/>
        <end position="24"/>
    </location>
</feature>
<feature type="chain" id="PRO_5016149444" evidence="1">
    <location>
        <begin position="25"/>
        <end position="828"/>
    </location>
</feature>
<dbReference type="AlphaFoldDB" id="A0A2W5R6F4"/>
<evidence type="ECO:0000313" key="2">
    <source>
        <dbReference type="EMBL" id="PZQ84374.1"/>
    </source>
</evidence>
<dbReference type="Proteomes" id="UP000248887">
    <property type="component" value="Unassembled WGS sequence"/>
</dbReference>